<evidence type="ECO:0000256" key="3">
    <source>
        <dbReference type="ARBA" id="ARBA00022475"/>
    </source>
</evidence>
<evidence type="ECO:0000256" key="6">
    <source>
        <dbReference type="ARBA" id="ARBA00023136"/>
    </source>
</evidence>
<dbReference type="PANTHER" id="PTHR30221:SF1">
    <property type="entry name" value="SMALL-CONDUCTANCE MECHANOSENSITIVE CHANNEL"/>
    <property type="match status" value="1"/>
</dbReference>
<dbReference type="Pfam" id="PF00924">
    <property type="entry name" value="MS_channel_2nd"/>
    <property type="match status" value="1"/>
</dbReference>
<comment type="caution">
    <text evidence="10">The sequence shown here is derived from an EMBL/GenBank/DDBJ whole genome shotgun (WGS) entry which is preliminary data.</text>
</comment>
<dbReference type="AlphaFoldDB" id="A0A1Q6DS74"/>
<gene>
    <name evidence="10" type="ORF">BTN85_1867</name>
</gene>
<accession>A0A1Q6DS74</accession>
<evidence type="ECO:0000256" key="2">
    <source>
        <dbReference type="ARBA" id="ARBA00008017"/>
    </source>
</evidence>
<dbReference type="InterPro" id="IPR045275">
    <property type="entry name" value="MscS_archaea/bacteria_type"/>
</dbReference>
<feature type="transmembrane region" description="Helical" evidence="7">
    <location>
        <begin position="104"/>
        <end position="127"/>
    </location>
</feature>
<comment type="subcellular location">
    <subcellularLocation>
        <location evidence="1">Cell membrane</location>
        <topology evidence="1">Multi-pass membrane protein</topology>
    </subcellularLocation>
</comment>
<dbReference type="InterPro" id="IPR049278">
    <property type="entry name" value="MS_channel_C"/>
</dbReference>
<evidence type="ECO:0000313" key="11">
    <source>
        <dbReference type="Proteomes" id="UP000185744"/>
    </source>
</evidence>
<dbReference type="SUPFAM" id="SSF82689">
    <property type="entry name" value="Mechanosensitive channel protein MscS (YggB), C-terminal domain"/>
    <property type="match status" value="1"/>
</dbReference>
<feature type="transmembrane region" description="Helical" evidence="7">
    <location>
        <begin position="35"/>
        <end position="53"/>
    </location>
</feature>
<dbReference type="InParanoid" id="A0A1Q6DS74"/>
<evidence type="ECO:0000259" key="8">
    <source>
        <dbReference type="Pfam" id="PF00924"/>
    </source>
</evidence>
<dbReference type="SUPFAM" id="SSF50182">
    <property type="entry name" value="Sm-like ribonucleoproteins"/>
    <property type="match status" value="1"/>
</dbReference>
<evidence type="ECO:0000256" key="1">
    <source>
        <dbReference type="ARBA" id="ARBA00004651"/>
    </source>
</evidence>
<dbReference type="Pfam" id="PF21082">
    <property type="entry name" value="MS_channel_3rd"/>
    <property type="match status" value="1"/>
</dbReference>
<comment type="similarity">
    <text evidence="2">Belongs to the MscS (TC 1.A.23) family.</text>
</comment>
<proteinExistence type="inferred from homology"/>
<organism evidence="10 11">
    <name type="scientific">Methanohalarchaeum thermophilum</name>
    <dbReference type="NCBI Taxonomy" id="1903181"/>
    <lineage>
        <taxon>Archaea</taxon>
        <taxon>Methanobacteriati</taxon>
        <taxon>Methanobacteriota</taxon>
        <taxon>Methanonatronarchaeia</taxon>
        <taxon>Methanonatronarchaeales</taxon>
        <taxon>Methanonatronarchaeaceae</taxon>
        <taxon>Candidatus Methanohalarchaeum</taxon>
    </lineage>
</organism>
<sequence>MLEKGILSSGFIVTDLISEGLDKIRLEAISFLKNSGIKLLVAIAIVLIGYLVAKKTVKYLGRPVAKWLKRPELIKPFLRLLKYLIIFISILVALNVIGVNLEGILLSATVISVIIGIVIAPIATNFISGAFLLSERPYEVGDLIYLPNLDETGYVKKITISHTKLTTLEKTSLVVPNQRMRETDVINYSADDLRIRREIPFTISYDSSIEEAKKIATKSAKEVDGVISQESNISIMYKSYSLYPTVLVEEFADSGINLKLRYWLKNPYYLPSKHSKVSEKLFENLKESKVEIPYPHRVVLSKKESDFSKE</sequence>
<dbReference type="Gene3D" id="1.10.287.1260">
    <property type="match status" value="1"/>
</dbReference>
<feature type="domain" description="Mechanosensitive ion channel MscS C-terminal" evidence="9">
    <location>
        <begin position="198"/>
        <end position="287"/>
    </location>
</feature>
<evidence type="ECO:0000259" key="9">
    <source>
        <dbReference type="Pfam" id="PF21082"/>
    </source>
</evidence>
<dbReference type="Proteomes" id="UP000185744">
    <property type="component" value="Unassembled WGS sequence"/>
</dbReference>
<dbReference type="InterPro" id="IPR010920">
    <property type="entry name" value="LSM_dom_sf"/>
</dbReference>
<dbReference type="PANTHER" id="PTHR30221">
    <property type="entry name" value="SMALL-CONDUCTANCE MECHANOSENSITIVE CHANNEL"/>
    <property type="match status" value="1"/>
</dbReference>
<dbReference type="InterPro" id="IPR023408">
    <property type="entry name" value="MscS_beta-dom_sf"/>
</dbReference>
<name>A0A1Q6DS74_METT1</name>
<dbReference type="InterPro" id="IPR011014">
    <property type="entry name" value="MscS_channel_TM-2"/>
</dbReference>
<dbReference type="GO" id="GO:0005886">
    <property type="term" value="C:plasma membrane"/>
    <property type="evidence" value="ECO:0007669"/>
    <property type="project" value="UniProtKB-SubCell"/>
</dbReference>
<dbReference type="STRING" id="1903181.BTN85_1867"/>
<keyword evidence="5 7" id="KW-1133">Transmembrane helix</keyword>
<keyword evidence="6 7" id="KW-0472">Membrane</keyword>
<dbReference type="Gene3D" id="2.30.30.60">
    <property type="match status" value="1"/>
</dbReference>
<feature type="transmembrane region" description="Helical" evidence="7">
    <location>
        <begin position="80"/>
        <end position="98"/>
    </location>
</feature>
<feature type="domain" description="Mechanosensitive ion channel MscS" evidence="8">
    <location>
        <begin position="123"/>
        <end position="189"/>
    </location>
</feature>
<dbReference type="InterPro" id="IPR011066">
    <property type="entry name" value="MscS_channel_C_sf"/>
</dbReference>
<dbReference type="Gene3D" id="3.30.70.100">
    <property type="match status" value="1"/>
</dbReference>
<dbReference type="EMBL" id="MSDW01000002">
    <property type="protein sequence ID" value="OKY77219.1"/>
    <property type="molecule type" value="Genomic_DNA"/>
</dbReference>
<protein>
    <submittedName>
        <fullName evidence="10">Small-conductance mechanosensitive channel, MscC family</fullName>
    </submittedName>
</protein>
<keyword evidence="4 7" id="KW-0812">Transmembrane</keyword>
<keyword evidence="3" id="KW-1003">Cell membrane</keyword>
<evidence type="ECO:0000256" key="7">
    <source>
        <dbReference type="SAM" id="Phobius"/>
    </source>
</evidence>
<evidence type="ECO:0000256" key="4">
    <source>
        <dbReference type="ARBA" id="ARBA00022692"/>
    </source>
</evidence>
<dbReference type="InterPro" id="IPR006685">
    <property type="entry name" value="MscS_channel_2nd"/>
</dbReference>
<dbReference type="GO" id="GO:0008381">
    <property type="term" value="F:mechanosensitive monoatomic ion channel activity"/>
    <property type="evidence" value="ECO:0007669"/>
    <property type="project" value="InterPro"/>
</dbReference>
<evidence type="ECO:0000313" key="10">
    <source>
        <dbReference type="EMBL" id="OKY77219.1"/>
    </source>
</evidence>
<reference evidence="10" key="1">
    <citation type="submission" date="2016-12" db="EMBL/GenBank/DDBJ databases">
        <title>Discovery of methanogenic haloarchaea.</title>
        <authorList>
            <person name="Sorokin D.Y."/>
            <person name="Makarova K.S."/>
            <person name="Abbas B."/>
            <person name="Ferrer M."/>
            <person name="Golyshin P.N."/>
        </authorList>
    </citation>
    <scope>NUCLEOTIDE SEQUENCE [LARGE SCALE GENOMIC DNA]</scope>
    <source>
        <strain evidence="10">HMET1</strain>
    </source>
</reference>
<evidence type="ECO:0000256" key="5">
    <source>
        <dbReference type="ARBA" id="ARBA00022989"/>
    </source>
</evidence>
<dbReference type="SUPFAM" id="SSF82861">
    <property type="entry name" value="Mechanosensitive channel protein MscS (YggB), transmembrane region"/>
    <property type="match status" value="1"/>
</dbReference>
<keyword evidence="11" id="KW-1185">Reference proteome</keyword>